<reference evidence="2" key="2">
    <citation type="submission" date="2020-09" db="EMBL/GenBank/DDBJ databases">
        <authorList>
            <person name="Sun Q."/>
            <person name="Zhou Y."/>
        </authorList>
    </citation>
    <scope>NUCLEOTIDE SEQUENCE</scope>
    <source>
        <strain evidence="2">CGMCC 1.8984</strain>
    </source>
</reference>
<dbReference type="Pfam" id="PF03993">
    <property type="entry name" value="DUF349"/>
    <property type="match status" value="3"/>
</dbReference>
<keyword evidence="1" id="KW-0175">Coiled coil</keyword>
<name>A0A917PF98_9MICO</name>
<gene>
    <name evidence="2" type="ORF">GCM10011372_10330</name>
</gene>
<reference evidence="2" key="1">
    <citation type="journal article" date="2014" name="Int. J. Syst. Evol. Microbiol.">
        <title>Complete genome sequence of Corynebacterium casei LMG S-19264T (=DSM 44701T), isolated from a smear-ripened cheese.</title>
        <authorList>
            <consortium name="US DOE Joint Genome Institute (JGI-PGF)"/>
            <person name="Walter F."/>
            <person name="Albersmeier A."/>
            <person name="Kalinowski J."/>
            <person name="Ruckert C."/>
        </authorList>
    </citation>
    <scope>NUCLEOTIDE SEQUENCE</scope>
    <source>
        <strain evidence="2">CGMCC 1.8984</strain>
    </source>
</reference>
<organism evidence="2 3">
    <name type="scientific">Agromyces bauzanensis</name>
    <dbReference type="NCBI Taxonomy" id="1308924"/>
    <lineage>
        <taxon>Bacteria</taxon>
        <taxon>Bacillati</taxon>
        <taxon>Actinomycetota</taxon>
        <taxon>Actinomycetes</taxon>
        <taxon>Micrococcales</taxon>
        <taxon>Microbacteriaceae</taxon>
        <taxon>Agromyces</taxon>
    </lineage>
</organism>
<dbReference type="EMBL" id="BMMD01000004">
    <property type="protein sequence ID" value="GGJ74181.1"/>
    <property type="molecule type" value="Genomic_DNA"/>
</dbReference>
<sequence>MTSGAARERCNRLDAVIAAAGGIRPRQGEAVTDSEQQPWGRVDETGTVFVRTADGEREVGQYPDATPEEALAYFERKYADLAGQVGLLEQRVRRGAPAADVAKAVASLRESVAAAKAVGDLESLARRLEALSGTTKELTEQQQAEAKAAIGEAIAQRTRIVERAESLAAQDPAKTQWKQATAELDALFASWQQHQQEGPRLPKNEANELWKRFRTARSTIEQHRKAFFAELDAAHRDVRARKQRLIERAEALAPRGADAVADYRSLLDEWKQAGRAGKKVDDALWARFKAAGDVLFQAKAEVDAKEDEEYRANLTEKLALLEEAEKLLAETDPKAARAALNRIQRRWDDIGRVPRDQVRPVEDRLRKVETHVRSLEDQQWEREDPEKKARSEGMLGQLQDAIAKLESELAAAETAGDRRAADAAREALDARRAWLKAVGG</sequence>
<keyword evidence="3" id="KW-1185">Reference proteome</keyword>
<dbReference type="Proteomes" id="UP000636956">
    <property type="component" value="Unassembled WGS sequence"/>
</dbReference>
<dbReference type="InterPro" id="IPR007139">
    <property type="entry name" value="DUF349"/>
</dbReference>
<protein>
    <recommendedName>
        <fullName evidence="4">DUF349 domain-containing protein</fullName>
    </recommendedName>
</protein>
<evidence type="ECO:0008006" key="4">
    <source>
        <dbReference type="Google" id="ProtNLM"/>
    </source>
</evidence>
<dbReference type="AlphaFoldDB" id="A0A917PF98"/>
<evidence type="ECO:0000256" key="1">
    <source>
        <dbReference type="SAM" id="Coils"/>
    </source>
</evidence>
<comment type="caution">
    <text evidence="2">The sequence shown here is derived from an EMBL/GenBank/DDBJ whole genome shotgun (WGS) entry which is preliminary data.</text>
</comment>
<feature type="coiled-coil region" evidence="1">
    <location>
        <begin position="388"/>
        <end position="415"/>
    </location>
</feature>
<accession>A0A917PF98</accession>
<proteinExistence type="predicted"/>
<feature type="coiled-coil region" evidence="1">
    <location>
        <begin position="304"/>
        <end position="331"/>
    </location>
</feature>
<evidence type="ECO:0000313" key="3">
    <source>
        <dbReference type="Proteomes" id="UP000636956"/>
    </source>
</evidence>
<evidence type="ECO:0000313" key="2">
    <source>
        <dbReference type="EMBL" id="GGJ74181.1"/>
    </source>
</evidence>